<dbReference type="AlphaFoldDB" id="A0A1H1PFI0"/>
<dbReference type="InterPro" id="IPR010982">
    <property type="entry name" value="Lambda_DNA-bd_dom_sf"/>
</dbReference>
<dbReference type="PROSITE" id="PS00356">
    <property type="entry name" value="HTH_LACI_1"/>
    <property type="match status" value="1"/>
</dbReference>
<dbReference type="InterPro" id="IPR028082">
    <property type="entry name" value="Peripla_BP_I"/>
</dbReference>
<sequence>MSTPEPENDMPQPPANRRGAPTLVDVARAAGVSVSTAGRVMRDNGWPVDPTMRQRVRETALQLGYVTNILARTLRAGGPAMVGLVAGNMLDPYYGEIAEAVTRHAEAAHPMMAMVCNMQRDPLLELKYCRQLWEHRVAGLILAGGGFDQVTHRDELATILDQMASSGVVVTLLSPRELDAPQFCVDNRLVGEMAAAELIKHGHRRVGIAIGRVQNLVRRQRLEAMMAAFDAAGVRHIVLEPILAGAPEAAVSDALAKNRDITGLVASTHMISMGIINEVQRVGLSVPDDISVVAIGNAKLLEWSTPRLTHIDLNLEACGHAALDFIAARVSGLAQPPEQMILPRLVLGDSVIDVRALHGRKATT</sequence>
<dbReference type="EMBL" id="LT629750">
    <property type="protein sequence ID" value="SDS10031.1"/>
    <property type="molecule type" value="Genomic_DNA"/>
</dbReference>
<dbReference type="InterPro" id="IPR000843">
    <property type="entry name" value="HTH_LacI"/>
</dbReference>
<dbReference type="SUPFAM" id="SSF47413">
    <property type="entry name" value="lambda repressor-like DNA-binding domains"/>
    <property type="match status" value="1"/>
</dbReference>
<dbReference type="Gene3D" id="3.40.50.2300">
    <property type="match status" value="2"/>
</dbReference>
<keyword evidence="3" id="KW-0804">Transcription</keyword>
<evidence type="ECO:0000259" key="4">
    <source>
        <dbReference type="PROSITE" id="PS50932"/>
    </source>
</evidence>
<name>A0A1H1PFI0_9BRAD</name>
<protein>
    <submittedName>
        <fullName evidence="5">Transcriptional regulator, LacI family</fullName>
    </submittedName>
</protein>
<feature type="domain" description="HTH lacI-type" evidence="4">
    <location>
        <begin position="21"/>
        <end position="76"/>
    </location>
</feature>
<proteinExistence type="predicted"/>
<reference evidence="6" key="1">
    <citation type="submission" date="2016-10" db="EMBL/GenBank/DDBJ databases">
        <authorList>
            <person name="Varghese N."/>
            <person name="Submissions S."/>
        </authorList>
    </citation>
    <scope>NUCLEOTIDE SEQUENCE [LARGE SCALE GENOMIC DNA]</scope>
    <source>
        <strain evidence="6">GAS369</strain>
    </source>
</reference>
<dbReference type="Proteomes" id="UP000243904">
    <property type="component" value="Chromosome I"/>
</dbReference>
<evidence type="ECO:0000313" key="5">
    <source>
        <dbReference type="EMBL" id="SDS10031.1"/>
    </source>
</evidence>
<evidence type="ECO:0000256" key="2">
    <source>
        <dbReference type="ARBA" id="ARBA00023125"/>
    </source>
</evidence>
<evidence type="ECO:0000256" key="1">
    <source>
        <dbReference type="ARBA" id="ARBA00023015"/>
    </source>
</evidence>
<evidence type="ECO:0000256" key="3">
    <source>
        <dbReference type="ARBA" id="ARBA00023163"/>
    </source>
</evidence>
<dbReference type="InterPro" id="IPR046335">
    <property type="entry name" value="LacI/GalR-like_sensor"/>
</dbReference>
<dbReference type="SUPFAM" id="SSF53822">
    <property type="entry name" value="Periplasmic binding protein-like I"/>
    <property type="match status" value="1"/>
</dbReference>
<keyword evidence="2" id="KW-0238">DNA-binding</keyword>
<dbReference type="Pfam" id="PF13377">
    <property type="entry name" value="Peripla_BP_3"/>
    <property type="match status" value="1"/>
</dbReference>
<dbReference type="Pfam" id="PF00356">
    <property type="entry name" value="LacI"/>
    <property type="match status" value="1"/>
</dbReference>
<keyword evidence="6" id="KW-1185">Reference proteome</keyword>
<dbReference type="PANTHER" id="PTHR30146">
    <property type="entry name" value="LACI-RELATED TRANSCRIPTIONAL REPRESSOR"/>
    <property type="match status" value="1"/>
</dbReference>
<gene>
    <name evidence="5" type="ORF">SAMN05444158_1003</name>
</gene>
<accession>A0A1H1PFI0</accession>
<dbReference type="CDD" id="cd06267">
    <property type="entry name" value="PBP1_LacI_sugar_binding-like"/>
    <property type="match status" value="1"/>
</dbReference>
<dbReference type="GO" id="GO:0003700">
    <property type="term" value="F:DNA-binding transcription factor activity"/>
    <property type="evidence" value="ECO:0007669"/>
    <property type="project" value="TreeGrafter"/>
</dbReference>
<dbReference type="GO" id="GO:0000976">
    <property type="term" value="F:transcription cis-regulatory region binding"/>
    <property type="evidence" value="ECO:0007669"/>
    <property type="project" value="TreeGrafter"/>
</dbReference>
<organism evidence="5 6">
    <name type="scientific">Bradyrhizobium canariense</name>
    <dbReference type="NCBI Taxonomy" id="255045"/>
    <lineage>
        <taxon>Bacteria</taxon>
        <taxon>Pseudomonadati</taxon>
        <taxon>Pseudomonadota</taxon>
        <taxon>Alphaproteobacteria</taxon>
        <taxon>Hyphomicrobiales</taxon>
        <taxon>Nitrobacteraceae</taxon>
        <taxon>Bradyrhizobium</taxon>
    </lineage>
</organism>
<dbReference type="Gene3D" id="1.10.260.40">
    <property type="entry name" value="lambda repressor-like DNA-binding domains"/>
    <property type="match status" value="1"/>
</dbReference>
<evidence type="ECO:0000313" key="6">
    <source>
        <dbReference type="Proteomes" id="UP000243904"/>
    </source>
</evidence>
<dbReference type="SMART" id="SM00354">
    <property type="entry name" value="HTH_LACI"/>
    <property type="match status" value="1"/>
</dbReference>
<dbReference type="PROSITE" id="PS50932">
    <property type="entry name" value="HTH_LACI_2"/>
    <property type="match status" value="1"/>
</dbReference>
<dbReference type="CDD" id="cd01392">
    <property type="entry name" value="HTH_LacI"/>
    <property type="match status" value="1"/>
</dbReference>
<keyword evidence="1" id="KW-0805">Transcription regulation</keyword>
<dbReference type="PANTHER" id="PTHR30146:SF153">
    <property type="entry name" value="LACTOSE OPERON REPRESSOR"/>
    <property type="match status" value="1"/>
</dbReference>